<dbReference type="Proteomes" id="UP001597361">
    <property type="component" value="Unassembled WGS sequence"/>
</dbReference>
<gene>
    <name evidence="3" type="ORF">ACFSKL_18850</name>
</gene>
<sequence>MAKIFQMCFFFLAVLGTNSCSQEEVDEQVVLPINLEVTITELENGTVKVNFSAEKANFFRVSFGTCNGSAALVSGNETTHRYNEVGEYTITVQAHATEADFIKKEEKIKITEQFLGIGFPDSGAESPLEYAGYTLSWQDEFNAATLSSDWVFEIGDGCPGICGWGNNELQYYRRENTELKDGYLVITAKQETIGGKNYTSSRLKTQGKQVFQYGRIDIRAALPKGQGIWPAFWMLGESITDIGWPACGEIDIMEMIGGASSGRDDTVHGTLHWDSNGTYAYKGGMKTLSGGTKLADSFHVYSIIWEENKITWLLDNEVFHEQDISPTSMDEFREPFFLLINMAVGGNWPGSPDGSTVFPQKMAVDYVRVFEKN</sequence>
<dbReference type="Gene3D" id="2.60.120.200">
    <property type="match status" value="1"/>
</dbReference>
<name>A0ABW4VSX4_9BACT</name>
<dbReference type="PROSITE" id="PS51762">
    <property type="entry name" value="GH16_2"/>
    <property type="match status" value="1"/>
</dbReference>
<dbReference type="InterPro" id="IPR013320">
    <property type="entry name" value="ConA-like_dom_sf"/>
</dbReference>
<dbReference type="RefSeq" id="WP_376888321.1">
    <property type="nucleotide sequence ID" value="NZ_JBHUHR010000045.1"/>
</dbReference>
<evidence type="ECO:0000259" key="2">
    <source>
        <dbReference type="PROSITE" id="PS51762"/>
    </source>
</evidence>
<organism evidence="3 4">
    <name type="scientific">Belliella marina</name>
    <dbReference type="NCBI Taxonomy" id="1644146"/>
    <lineage>
        <taxon>Bacteria</taxon>
        <taxon>Pseudomonadati</taxon>
        <taxon>Bacteroidota</taxon>
        <taxon>Cytophagia</taxon>
        <taxon>Cytophagales</taxon>
        <taxon>Cyclobacteriaceae</taxon>
        <taxon>Belliella</taxon>
    </lineage>
</organism>
<dbReference type="InterPro" id="IPR050546">
    <property type="entry name" value="Glycosyl_Hydrlase_16"/>
</dbReference>
<dbReference type="CDD" id="cd08023">
    <property type="entry name" value="GH16_laminarinase_like"/>
    <property type="match status" value="1"/>
</dbReference>
<feature type="domain" description="GH16" evidence="2">
    <location>
        <begin position="128"/>
        <end position="373"/>
    </location>
</feature>
<accession>A0ABW4VSX4</accession>
<keyword evidence="4" id="KW-1185">Reference proteome</keyword>
<comment type="caution">
    <text evidence="3">The sequence shown here is derived from an EMBL/GenBank/DDBJ whole genome shotgun (WGS) entry which is preliminary data.</text>
</comment>
<dbReference type="PANTHER" id="PTHR10963:SF55">
    <property type="entry name" value="GLYCOSIDE HYDROLASE FAMILY 16 PROTEIN"/>
    <property type="match status" value="1"/>
</dbReference>
<evidence type="ECO:0000313" key="3">
    <source>
        <dbReference type="EMBL" id="MFD2036871.1"/>
    </source>
</evidence>
<evidence type="ECO:0000256" key="1">
    <source>
        <dbReference type="ARBA" id="ARBA00006865"/>
    </source>
</evidence>
<dbReference type="SUPFAM" id="SSF49899">
    <property type="entry name" value="Concanavalin A-like lectins/glucanases"/>
    <property type="match status" value="1"/>
</dbReference>
<dbReference type="Pfam" id="PF00722">
    <property type="entry name" value="Glyco_hydro_16"/>
    <property type="match status" value="1"/>
</dbReference>
<dbReference type="PANTHER" id="PTHR10963">
    <property type="entry name" value="GLYCOSYL HYDROLASE-RELATED"/>
    <property type="match status" value="1"/>
</dbReference>
<proteinExistence type="inferred from homology"/>
<dbReference type="EMBL" id="JBHUHR010000045">
    <property type="protein sequence ID" value="MFD2036871.1"/>
    <property type="molecule type" value="Genomic_DNA"/>
</dbReference>
<dbReference type="InterPro" id="IPR000757">
    <property type="entry name" value="Beta-glucanase-like"/>
</dbReference>
<protein>
    <submittedName>
        <fullName evidence="3">Family 16 glycosylhydrolase</fullName>
    </submittedName>
</protein>
<reference evidence="4" key="1">
    <citation type="journal article" date="2019" name="Int. J. Syst. Evol. Microbiol.">
        <title>The Global Catalogue of Microorganisms (GCM) 10K type strain sequencing project: providing services to taxonomists for standard genome sequencing and annotation.</title>
        <authorList>
            <consortium name="The Broad Institute Genomics Platform"/>
            <consortium name="The Broad Institute Genome Sequencing Center for Infectious Disease"/>
            <person name="Wu L."/>
            <person name="Ma J."/>
        </authorList>
    </citation>
    <scope>NUCLEOTIDE SEQUENCE [LARGE SCALE GENOMIC DNA]</scope>
    <source>
        <strain evidence="4">CGMCC 1.15180</strain>
    </source>
</reference>
<comment type="similarity">
    <text evidence="1">Belongs to the glycosyl hydrolase 16 family.</text>
</comment>
<evidence type="ECO:0000313" key="4">
    <source>
        <dbReference type="Proteomes" id="UP001597361"/>
    </source>
</evidence>